<evidence type="ECO:0000313" key="2">
    <source>
        <dbReference type="Proteomes" id="UP001283361"/>
    </source>
</evidence>
<proteinExistence type="predicted"/>
<dbReference type="AlphaFoldDB" id="A0AAE0Y4J7"/>
<dbReference type="InterPro" id="IPR043502">
    <property type="entry name" value="DNA/RNA_pol_sf"/>
</dbReference>
<dbReference type="SUPFAM" id="SSF56672">
    <property type="entry name" value="DNA/RNA polymerases"/>
    <property type="match status" value="1"/>
</dbReference>
<dbReference type="Proteomes" id="UP001283361">
    <property type="component" value="Unassembled WGS sequence"/>
</dbReference>
<reference evidence="1" key="1">
    <citation type="journal article" date="2023" name="G3 (Bethesda)">
        <title>A reference genome for the long-term kleptoplast-retaining sea slug Elysia crispata morphotype clarki.</title>
        <authorList>
            <person name="Eastman K.E."/>
            <person name="Pendleton A.L."/>
            <person name="Shaikh M.A."/>
            <person name="Suttiyut T."/>
            <person name="Ogas R."/>
            <person name="Tomko P."/>
            <person name="Gavelis G."/>
            <person name="Widhalm J.R."/>
            <person name="Wisecaver J.H."/>
        </authorList>
    </citation>
    <scope>NUCLEOTIDE SEQUENCE</scope>
    <source>
        <strain evidence="1">ECLA1</strain>
    </source>
</reference>
<dbReference type="EMBL" id="JAWDGP010006922">
    <property type="protein sequence ID" value="KAK3732929.1"/>
    <property type="molecule type" value="Genomic_DNA"/>
</dbReference>
<dbReference type="Gene3D" id="3.10.10.10">
    <property type="entry name" value="HIV Type 1 Reverse Transcriptase, subunit A, domain 1"/>
    <property type="match status" value="1"/>
</dbReference>
<protein>
    <submittedName>
        <fullName evidence="1">Uncharacterized protein</fullName>
    </submittedName>
</protein>
<evidence type="ECO:0000313" key="1">
    <source>
        <dbReference type="EMBL" id="KAK3732929.1"/>
    </source>
</evidence>
<sequence>MSHLYGTNLNKEDCLREAREVRSDPSSSQHYWPFKPDANPVFHKAIPVPIAVQEDLESALQAGIKRGIWEPTQFNAYGTPAVPFRKKTSQGQSCLRVYGDYSVTINPQLETRRHQMHSHTPL</sequence>
<gene>
    <name evidence="1" type="ORF">RRG08_002540</name>
</gene>
<name>A0AAE0Y4J7_9GAST</name>
<keyword evidence="2" id="KW-1185">Reference proteome</keyword>
<comment type="caution">
    <text evidence="1">The sequence shown here is derived from an EMBL/GenBank/DDBJ whole genome shotgun (WGS) entry which is preliminary data.</text>
</comment>
<accession>A0AAE0Y4J7</accession>
<organism evidence="1 2">
    <name type="scientific">Elysia crispata</name>
    <name type="common">lettuce slug</name>
    <dbReference type="NCBI Taxonomy" id="231223"/>
    <lineage>
        <taxon>Eukaryota</taxon>
        <taxon>Metazoa</taxon>
        <taxon>Spiralia</taxon>
        <taxon>Lophotrochozoa</taxon>
        <taxon>Mollusca</taxon>
        <taxon>Gastropoda</taxon>
        <taxon>Heterobranchia</taxon>
        <taxon>Euthyneura</taxon>
        <taxon>Panpulmonata</taxon>
        <taxon>Sacoglossa</taxon>
        <taxon>Placobranchoidea</taxon>
        <taxon>Plakobranchidae</taxon>
        <taxon>Elysia</taxon>
    </lineage>
</organism>